<dbReference type="GO" id="GO:0007034">
    <property type="term" value="P:vacuolar transport"/>
    <property type="evidence" value="ECO:0007669"/>
    <property type="project" value="InterPro"/>
</dbReference>
<accession>A0A5J4X5Y6</accession>
<dbReference type="OrthoDB" id="5592979at2759"/>
<organism evidence="3 4">
    <name type="scientific">Streblomastix strix</name>
    <dbReference type="NCBI Taxonomy" id="222440"/>
    <lineage>
        <taxon>Eukaryota</taxon>
        <taxon>Metamonada</taxon>
        <taxon>Preaxostyla</taxon>
        <taxon>Oxymonadida</taxon>
        <taxon>Streblomastigidae</taxon>
        <taxon>Streblomastix</taxon>
    </lineage>
</organism>
<gene>
    <name evidence="3" type="ORF">EZS28_001818</name>
</gene>
<feature type="compositionally biased region" description="Polar residues" evidence="2">
    <location>
        <begin position="307"/>
        <end position="316"/>
    </location>
</feature>
<feature type="region of interest" description="Disordered" evidence="2">
    <location>
        <begin position="249"/>
        <end position="380"/>
    </location>
</feature>
<dbReference type="InterPro" id="IPR005024">
    <property type="entry name" value="Snf7_fam"/>
</dbReference>
<evidence type="ECO:0000313" key="4">
    <source>
        <dbReference type="Proteomes" id="UP000324800"/>
    </source>
</evidence>
<feature type="compositionally biased region" description="Low complexity" evidence="2">
    <location>
        <begin position="249"/>
        <end position="259"/>
    </location>
</feature>
<name>A0A5J4X5Y6_9EUKA</name>
<protein>
    <submittedName>
        <fullName evidence="3">Uncharacterized protein</fullName>
    </submittedName>
</protein>
<feature type="compositionally biased region" description="Polar residues" evidence="2">
    <location>
        <begin position="77"/>
        <end position="89"/>
    </location>
</feature>
<dbReference type="AlphaFoldDB" id="A0A5J4X5Y6"/>
<feature type="region of interest" description="Disordered" evidence="2">
    <location>
        <begin position="60"/>
        <end position="96"/>
    </location>
</feature>
<dbReference type="Proteomes" id="UP000324800">
    <property type="component" value="Unassembled WGS sequence"/>
</dbReference>
<dbReference type="Pfam" id="PF03357">
    <property type="entry name" value="Snf7"/>
    <property type="match status" value="1"/>
</dbReference>
<feature type="compositionally biased region" description="Low complexity" evidence="2">
    <location>
        <begin position="296"/>
        <end position="306"/>
    </location>
</feature>
<reference evidence="3 4" key="1">
    <citation type="submission" date="2019-03" db="EMBL/GenBank/DDBJ databases">
        <title>Single cell metagenomics reveals metabolic interactions within the superorganism composed of flagellate Streblomastix strix and complex community of Bacteroidetes bacteria on its surface.</title>
        <authorList>
            <person name="Treitli S.C."/>
            <person name="Kolisko M."/>
            <person name="Husnik F."/>
            <person name="Keeling P."/>
            <person name="Hampl V."/>
        </authorList>
    </citation>
    <scope>NUCLEOTIDE SEQUENCE [LARGE SCALE GENOMIC DNA]</scope>
    <source>
        <strain evidence="3">ST1C</strain>
    </source>
</reference>
<evidence type="ECO:0000256" key="2">
    <source>
        <dbReference type="SAM" id="MobiDB-lite"/>
    </source>
</evidence>
<feature type="coiled-coil region" evidence="1">
    <location>
        <begin position="598"/>
        <end position="642"/>
    </location>
</feature>
<evidence type="ECO:0000313" key="3">
    <source>
        <dbReference type="EMBL" id="KAA6402657.1"/>
    </source>
</evidence>
<proteinExistence type="predicted"/>
<evidence type="ECO:0000256" key="1">
    <source>
        <dbReference type="SAM" id="Coils"/>
    </source>
</evidence>
<feature type="compositionally biased region" description="Low complexity" evidence="2">
    <location>
        <begin position="317"/>
        <end position="328"/>
    </location>
</feature>
<dbReference type="EMBL" id="SNRW01000205">
    <property type="protein sequence ID" value="KAA6402657.1"/>
    <property type="molecule type" value="Genomic_DNA"/>
</dbReference>
<sequence>MNNFPEIPKNLFGKSTQQFALSDPNNVDASKSSLSNTQAMEQLKAFEQGMSFDADLQSKVNASKPQNPTNGRRKVNSIIQTPNIKSNLPSIDEESYNNKNQNENFLLSRERNHDFMDMNETNQVLIATGTFDLNQLIGSDSCILEVLLQDSTDKVSDKIVESSFLPLEPLSVKVELQIAHPLSGFKIQDNNLNFIIVQDVNEELIDILNRMKDQIFKLNQLQKVSIAHPSQQSIIQLIPNLTQPKQLQQQQNILQSQQQTFAVPPKISKSSNSGQQNQQQNPSQQITTLNPPPPLTRLTRNRSLSPQGASSDQNKTVDSVSVSSLNSSQEKDKLTQKELNTTQGLNSTQNEQLKTSGIQPKSMPKPPQPDQIQSQSDPNEFDPLVCQSEFEFEGQDFAEIEKVIPIDKLYPSNVLYREIDAVDKVKYLISRDKNNANKYENVQLLDARRAQADALANKIGEDFESNILNNDIYKQKLKEMQEQFKKKLLTQTSKKASNDQEKRRNEGLKHHIRGIILHLKDEIENADAATEIRRAHLNKKQFDTLSGMIEQLDILENNIQMANTTKIYAQALDEGAAQFKAIIGDLTPEKIQAKVDAVQDMQSNLEEINRVIQGATNIGIDDDDIQAELAFLTAQAEEEERNPKAQQTQKQFAIPKVPTREIYISQPQLESDAQFEAQLAALTEGM</sequence>
<keyword evidence="1" id="KW-0175">Coiled coil</keyword>
<comment type="caution">
    <text evidence="3">The sequence shown here is derived from an EMBL/GenBank/DDBJ whole genome shotgun (WGS) entry which is preliminary data.</text>
</comment>
<feature type="compositionally biased region" description="Low complexity" evidence="2">
    <location>
        <begin position="268"/>
        <end position="289"/>
    </location>
</feature>
<feature type="compositionally biased region" description="Polar residues" evidence="2">
    <location>
        <begin position="60"/>
        <end position="70"/>
    </location>
</feature>
<feature type="compositionally biased region" description="Polar residues" evidence="2">
    <location>
        <begin position="337"/>
        <end position="359"/>
    </location>
</feature>